<reference evidence="2 3" key="1">
    <citation type="journal article" date="2019" name="Commun. Biol.">
        <title>The bagworm genome reveals a unique fibroin gene that provides high tensile strength.</title>
        <authorList>
            <person name="Kono N."/>
            <person name="Nakamura H."/>
            <person name="Ohtoshi R."/>
            <person name="Tomita M."/>
            <person name="Numata K."/>
            <person name="Arakawa K."/>
        </authorList>
    </citation>
    <scope>NUCLEOTIDE SEQUENCE [LARGE SCALE GENOMIC DNA]</scope>
</reference>
<gene>
    <name evidence="2" type="ORF">EVAR_7675_1</name>
</gene>
<dbReference type="EMBL" id="BGZK01000062">
    <property type="protein sequence ID" value="GBP14254.1"/>
    <property type="molecule type" value="Genomic_DNA"/>
</dbReference>
<dbReference type="AlphaFoldDB" id="A0A4C1TJI4"/>
<protein>
    <submittedName>
        <fullName evidence="2">Uncharacterized protein</fullName>
    </submittedName>
</protein>
<comment type="caution">
    <text evidence="2">The sequence shown here is derived from an EMBL/GenBank/DDBJ whole genome shotgun (WGS) entry which is preliminary data.</text>
</comment>
<keyword evidence="3" id="KW-1185">Reference proteome</keyword>
<proteinExistence type="predicted"/>
<evidence type="ECO:0000256" key="1">
    <source>
        <dbReference type="SAM" id="MobiDB-lite"/>
    </source>
</evidence>
<name>A0A4C1TJI4_EUMVA</name>
<accession>A0A4C1TJI4</accession>
<organism evidence="2 3">
    <name type="scientific">Eumeta variegata</name>
    <name type="common">Bagworm moth</name>
    <name type="synonym">Eumeta japonica</name>
    <dbReference type="NCBI Taxonomy" id="151549"/>
    <lineage>
        <taxon>Eukaryota</taxon>
        <taxon>Metazoa</taxon>
        <taxon>Ecdysozoa</taxon>
        <taxon>Arthropoda</taxon>
        <taxon>Hexapoda</taxon>
        <taxon>Insecta</taxon>
        <taxon>Pterygota</taxon>
        <taxon>Neoptera</taxon>
        <taxon>Endopterygota</taxon>
        <taxon>Lepidoptera</taxon>
        <taxon>Glossata</taxon>
        <taxon>Ditrysia</taxon>
        <taxon>Tineoidea</taxon>
        <taxon>Psychidae</taxon>
        <taxon>Oiketicinae</taxon>
        <taxon>Eumeta</taxon>
    </lineage>
</organism>
<sequence>MKTRWIVSEAQPQRRPPSSSSDSVITSFSAPCARGRARAAPPALQLFSFTPLPLRNYVARAGGARAPQPRSIAE</sequence>
<evidence type="ECO:0000313" key="2">
    <source>
        <dbReference type="EMBL" id="GBP14254.1"/>
    </source>
</evidence>
<feature type="region of interest" description="Disordered" evidence="1">
    <location>
        <begin position="1"/>
        <end position="26"/>
    </location>
</feature>
<evidence type="ECO:0000313" key="3">
    <source>
        <dbReference type="Proteomes" id="UP000299102"/>
    </source>
</evidence>
<dbReference type="Proteomes" id="UP000299102">
    <property type="component" value="Unassembled WGS sequence"/>
</dbReference>